<dbReference type="GO" id="GO:0005886">
    <property type="term" value="C:plasma membrane"/>
    <property type="evidence" value="ECO:0007669"/>
    <property type="project" value="UniProtKB-SubCell"/>
</dbReference>
<evidence type="ECO:0000256" key="6">
    <source>
        <dbReference type="SAM" id="Phobius"/>
    </source>
</evidence>
<dbReference type="InterPro" id="IPR020846">
    <property type="entry name" value="MFS_dom"/>
</dbReference>
<dbReference type="Proteomes" id="UP000321304">
    <property type="component" value="Unassembled WGS sequence"/>
</dbReference>
<keyword evidence="9" id="KW-1185">Reference proteome</keyword>
<feature type="transmembrane region" description="Helical" evidence="6">
    <location>
        <begin position="313"/>
        <end position="331"/>
    </location>
</feature>
<feature type="transmembrane region" description="Helical" evidence="6">
    <location>
        <begin position="172"/>
        <end position="195"/>
    </location>
</feature>
<protein>
    <submittedName>
        <fullName evidence="8">Putative MFS family arabinose efflux permease</fullName>
    </submittedName>
</protein>
<feature type="transmembrane region" description="Helical" evidence="6">
    <location>
        <begin position="147"/>
        <end position="165"/>
    </location>
</feature>
<dbReference type="EMBL" id="VITY01000001">
    <property type="protein sequence ID" value="TWC07202.1"/>
    <property type="molecule type" value="Genomic_DNA"/>
</dbReference>
<feature type="transmembrane region" description="Helical" evidence="6">
    <location>
        <begin position="201"/>
        <end position="225"/>
    </location>
</feature>
<feature type="domain" description="Major facilitator superfamily (MFS) profile" evidence="7">
    <location>
        <begin position="49"/>
        <end position="428"/>
    </location>
</feature>
<feature type="transmembrane region" description="Helical" evidence="6">
    <location>
        <begin position="115"/>
        <end position="141"/>
    </location>
</feature>
<accession>A0A560MIJ6</accession>
<keyword evidence="3 6" id="KW-0812">Transmembrane</keyword>
<evidence type="ECO:0000256" key="2">
    <source>
        <dbReference type="ARBA" id="ARBA00022475"/>
    </source>
</evidence>
<dbReference type="AlphaFoldDB" id="A0A560MIJ6"/>
<dbReference type="PANTHER" id="PTHR43124:SF3">
    <property type="entry name" value="CHLORAMPHENICOL EFFLUX PUMP RV0191"/>
    <property type="match status" value="1"/>
</dbReference>
<comment type="subcellular location">
    <subcellularLocation>
        <location evidence="1">Cell membrane</location>
        <topology evidence="1">Multi-pass membrane protein</topology>
    </subcellularLocation>
</comment>
<dbReference type="InterPro" id="IPR011701">
    <property type="entry name" value="MFS"/>
</dbReference>
<feature type="transmembrane region" description="Helical" evidence="6">
    <location>
        <begin position="337"/>
        <end position="359"/>
    </location>
</feature>
<feature type="transmembrane region" description="Helical" evidence="6">
    <location>
        <begin position="84"/>
        <end position="108"/>
    </location>
</feature>
<organism evidence="8 9">
    <name type="scientific">Bradyrhizobium macuxiense</name>
    <dbReference type="NCBI Taxonomy" id="1755647"/>
    <lineage>
        <taxon>Bacteria</taxon>
        <taxon>Pseudomonadati</taxon>
        <taxon>Pseudomonadota</taxon>
        <taxon>Alphaproteobacteria</taxon>
        <taxon>Hyphomicrobiales</taxon>
        <taxon>Nitrobacteraceae</taxon>
        <taxon>Bradyrhizobium</taxon>
    </lineage>
</organism>
<dbReference type="PANTHER" id="PTHR43124">
    <property type="entry name" value="PURINE EFFLUX PUMP PBUE"/>
    <property type="match status" value="1"/>
</dbReference>
<comment type="caution">
    <text evidence="8">The sequence shown here is derived from an EMBL/GenBank/DDBJ whole genome shotgun (WGS) entry which is preliminary data.</text>
</comment>
<dbReference type="GO" id="GO:0022857">
    <property type="term" value="F:transmembrane transporter activity"/>
    <property type="evidence" value="ECO:0007669"/>
    <property type="project" value="InterPro"/>
</dbReference>
<evidence type="ECO:0000256" key="1">
    <source>
        <dbReference type="ARBA" id="ARBA00004651"/>
    </source>
</evidence>
<keyword evidence="4 6" id="KW-1133">Transmembrane helix</keyword>
<dbReference type="SUPFAM" id="SSF103473">
    <property type="entry name" value="MFS general substrate transporter"/>
    <property type="match status" value="1"/>
</dbReference>
<feature type="transmembrane region" description="Helical" evidence="6">
    <location>
        <begin position="284"/>
        <end position="306"/>
    </location>
</feature>
<evidence type="ECO:0000313" key="9">
    <source>
        <dbReference type="Proteomes" id="UP000321304"/>
    </source>
</evidence>
<feature type="transmembrane region" description="Helical" evidence="6">
    <location>
        <begin position="47"/>
        <end position="64"/>
    </location>
</feature>
<feature type="transmembrane region" description="Helical" evidence="6">
    <location>
        <begin position="399"/>
        <end position="424"/>
    </location>
</feature>
<feature type="transmembrane region" description="Helical" evidence="6">
    <location>
        <begin position="246"/>
        <end position="272"/>
    </location>
</feature>
<name>A0A560MIJ6_9BRAD</name>
<gene>
    <name evidence="8" type="ORF">FBZ93_101493</name>
</gene>
<evidence type="ECO:0000256" key="4">
    <source>
        <dbReference type="ARBA" id="ARBA00022989"/>
    </source>
</evidence>
<evidence type="ECO:0000313" key="8">
    <source>
        <dbReference type="EMBL" id="TWC07202.1"/>
    </source>
</evidence>
<dbReference type="PROSITE" id="PS50850">
    <property type="entry name" value="MFS"/>
    <property type="match status" value="1"/>
</dbReference>
<evidence type="ECO:0000256" key="3">
    <source>
        <dbReference type="ARBA" id="ARBA00022692"/>
    </source>
</evidence>
<reference evidence="8 9" key="1">
    <citation type="submission" date="2019-06" db="EMBL/GenBank/DDBJ databases">
        <title>Genomic Encyclopedia of Type Strains, Phase IV (KMG-V): Genome sequencing to study the core and pangenomes of soil and plant-associated prokaryotes.</title>
        <authorList>
            <person name="Whitman W."/>
        </authorList>
    </citation>
    <scope>NUCLEOTIDE SEQUENCE [LARGE SCALE GENOMIC DNA]</scope>
    <source>
        <strain evidence="8 9">BR 10355</strain>
    </source>
</reference>
<feature type="transmembrane region" description="Helical" evidence="6">
    <location>
        <begin position="371"/>
        <end position="393"/>
    </location>
</feature>
<keyword evidence="5 6" id="KW-0472">Membrane</keyword>
<sequence>MKSIKWMQNLSLLSMAWKRYLWGLSLGRSARMTIETAVAQQSETKRWATVAIVMGCGIGAALQVGKVPIAAAMLQQNLGIDLAAVGTIAGIFAVLGLVGSVPAGVVIAAVGARRVLLCGLAAITLGAASGALAPSLAVLLASRLLEGLGFLLVMVAAPALLDRVVDVSARNVTMAVWSCVMPFGIALALVAGPMFDGWRAIWWASAGFGAVLFVLAGITVPEVASRTGPARSGLMQEAAALAQRRTPALLMVLFALYSLMFFALFSFLPILLTARLGVSSQSAGGLSALAAAANVVGNLAAGNLLARGVNRNGLMAAAALVMGASAFGIFLPMLGGWSAFVLCLLFSAIGGLIPATLLATAPAAARSAAMVPVMMGLLMTGSNFGQVCGPIAVGAVVSAWGWGAASVMVAAAAILAGLAAWLLARGDHNGVSEARDPA</sequence>
<evidence type="ECO:0000256" key="5">
    <source>
        <dbReference type="ARBA" id="ARBA00023136"/>
    </source>
</evidence>
<dbReference type="Gene3D" id="1.20.1250.20">
    <property type="entry name" value="MFS general substrate transporter like domains"/>
    <property type="match status" value="2"/>
</dbReference>
<keyword evidence="2" id="KW-1003">Cell membrane</keyword>
<dbReference type="Pfam" id="PF07690">
    <property type="entry name" value="MFS_1"/>
    <property type="match status" value="1"/>
</dbReference>
<dbReference type="InterPro" id="IPR050189">
    <property type="entry name" value="MFS_Efflux_Transporters"/>
</dbReference>
<proteinExistence type="predicted"/>
<evidence type="ECO:0000259" key="7">
    <source>
        <dbReference type="PROSITE" id="PS50850"/>
    </source>
</evidence>
<dbReference type="InterPro" id="IPR036259">
    <property type="entry name" value="MFS_trans_sf"/>
</dbReference>